<evidence type="ECO:0000313" key="6">
    <source>
        <dbReference type="EMBL" id="WFD18122.1"/>
    </source>
</evidence>
<dbReference type="PANTHER" id="PTHR14677:SF20">
    <property type="entry name" value="ZINC FINGER AN1-TYPE CONTAINING 2A-RELATED"/>
    <property type="match status" value="1"/>
</dbReference>
<proteinExistence type="predicted"/>
<keyword evidence="2" id="KW-0863">Zinc-finger</keyword>
<dbReference type="PANTHER" id="PTHR14677">
    <property type="entry name" value="ARSENITE INDUCUBLE RNA ASSOCIATED PROTEIN AIP-1-RELATED"/>
    <property type="match status" value="1"/>
</dbReference>
<keyword evidence="1" id="KW-0479">Metal-binding</keyword>
<dbReference type="EMBL" id="CP119908">
    <property type="protein sequence ID" value="WFD18122.1"/>
    <property type="molecule type" value="Genomic_DNA"/>
</dbReference>
<dbReference type="Gene3D" id="4.10.1110.10">
    <property type="entry name" value="AN1-like Zinc finger"/>
    <property type="match status" value="1"/>
</dbReference>
<evidence type="ECO:0000259" key="5">
    <source>
        <dbReference type="SMART" id="SM00154"/>
    </source>
</evidence>
<evidence type="ECO:0000256" key="3">
    <source>
        <dbReference type="ARBA" id="ARBA00022833"/>
    </source>
</evidence>
<dbReference type="GO" id="GO:0005737">
    <property type="term" value="C:cytoplasm"/>
    <property type="evidence" value="ECO:0007669"/>
    <property type="project" value="TreeGrafter"/>
</dbReference>
<dbReference type="Pfam" id="PF01428">
    <property type="entry name" value="zf-AN1"/>
    <property type="match status" value="1"/>
</dbReference>
<dbReference type="GO" id="GO:0008270">
    <property type="term" value="F:zinc ion binding"/>
    <property type="evidence" value="ECO:0007669"/>
    <property type="project" value="UniProtKB-KW"/>
</dbReference>
<dbReference type="AlphaFoldDB" id="A0AAF0E8L9"/>
<name>A0AAF0E8L9_9BASI</name>
<accession>A0AAF0E8L9</accession>
<organism evidence="6 7">
    <name type="scientific">Malassezia caprae</name>
    <dbReference type="NCBI Taxonomy" id="1381934"/>
    <lineage>
        <taxon>Eukaryota</taxon>
        <taxon>Fungi</taxon>
        <taxon>Dikarya</taxon>
        <taxon>Basidiomycota</taxon>
        <taxon>Ustilaginomycotina</taxon>
        <taxon>Malasseziomycetes</taxon>
        <taxon>Malasseziales</taxon>
        <taxon>Malasseziaceae</taxon>
        <taxon>Malassezia</taxon>
    </lineage>
</organism>
<keyword evidence="7" id="KW-1185">Reference proteome</keyword>
<evidence type="ECO:0000313" key="7">
    <source>
        <dbReference type="Proteomes" id="UP001220961"/>
    </source>
</evidence>
<dbReference type="Proteomes" id="UP001220961">
    <property type="component" value="Chromosome 1"/>
</dbReference>
<evidence type="ECO:0000256" key="4">
    <source>
        <dbReference type="SAM" id="MobiDB-lite"/>
    </source>
</evidence>
<sequence>MAPARDPSGCMLWIGAPCFHCKREDFLPLRCLACERLFCAEHFGQDAHACPQPARDVLVPLCPLCEEPPRGWRRDMPADELSTLMESHWTAPSLDRGGCRALVSQCGSSSRRCCVSRCQATVLVPVKPTLAPSKPQATTHTQIPPTPAPSRPSSSRSAIARRAAQERASTIRAMQDRNVRGLLSDSEKVLLAQLMAEAALDRHAPSFEAPSCTLM</sequence>
<dbReference type="InterPro" id="IPR035896">
    <property type="entry name" value="AN1-like_Znf"/>
</dbReference>
<feature type="compositionally biased region" description="Low complexity" evidence="4">
    <location>
        <begin position="151"/>
        <end position="168"/>
    </location>
</feature>
<evidence type="ECO:0000256" key="2">
    <source>
        <dbReference type="ARBA" id="ARBA00022771"/>
    </source>
</evidence>
<protein>
    <recommendedName>
        <fullName evidence="5">AN1-type domain-containing protein</fullName>
    </recommendedName>
</protein>
<feature type="region of interest" description="Disordered" evidence="4">
    <location>
        <begin position="130"/>
        <end position="168"/>
    </location>
</feature>
<evidence type="ECO:0000256" key="1">
    <source>
        <dbReference type="ARBA" id="ARBA00022723"/>
    </source>
</evidence>
<dbReference type="SMART" id="SM00154">
    <property type="entry name" value="ZnF_AN1"/>
    <property type="match status" value="1"/>
</dbReference>
<gene>
    <name evidence="6" type="ORF">MCAP1_000334</name>
</gene>
<dbReference type="InterPro" id="IPR000058">
    <property type="entry name" value="Znf_AN1"/>
</dbReference>
<reference evidence="6" key="1">
    <citation type="submission" date="2023-03" db="EMBL/GenBank/DDBJ databases">
        <title>Mating type loci evolution in Malassezia.</title>
        <authorList>
            <person name="Coelho M.A."/>
        </authorList>
    </citation>
    <scope>NUCLEOTIDE SEQUENCE</scope>
    <source>
        <strain evidence="6">CBS 10434</strain>
    </source>
</reference>
<keyword evidence="3" id="KW-0862">Zinc</keyword>
<dbReference type="SUPFAM" id="SSF118310">
    <property type="entry name" value="AN1-like Zinc finger"/>
    <property type="match status" value="1"/>
</dbReference>
<feature type="domain" description="AN1-type" evidence="5">
    <location>
        <begin position="18"/>
        <end position="55"/>
    </location>
</feature>